<evidence type="ECO:0000256" key="2">
    <source>
        <dbReference type="ARBA" id="ARBA00022723"/>
    </source>
</evidence>
<dbReference type="CDD" id="cd01335">
    <property type="entry name" value="Radical_SAM"/>
    <property type="match status" value="1"/>
</dbReference>
<dbReference type="InterPro" id="IPR007197">
    <property type="entry name" value="rSAM"/>
</dbReference>
<gene>
    <name evidence="6" type="ORF">JZO69_01365</name>
</gene>
<keyword evidence="1" id="KW-0949">S-adenosyl-L-methionine</keyword>
<sequence>MKSNRIYFELTEACNLRCKHCFNNGNNYRNLYLPIKDLILFREKAKSAFGTDSVLTGGEPLLYPEIKLLIEKFSKDGKVLITTNGTLLKDEDYIEMLTYSKDVFFQFSFDGAQEESFDKMRGKGVFQKVYRRIVNLCKKGFGEQIGFSMVITKHNIHEVHSLIKMAKILGVSSIHFPTLIHEGNCIKNIDIVPNVEELNSIENELINMMADEEEIYISSNTVNNLVSTINNNFSSCIDNPTLKISPNGNIMACPVMWKSKDRLASIYDLDCVTKVIEKLTTLKQKTIIPEESIYYSKNLPINICEFCNLKNDYDEEAINYRCKNLCFHLNNIKKELGE</sequence>
<dbReference type="PANTHER" id="PTHR11228:SF7">
    <property type="entry name" value="PQQA PEPTIDE CYCLASE"/>
    <property type="match status" value="1"/>
</dbReference>
<evidence type="ECO:0000256" key="4">
    <source>
        <dbReference type="ARBA" id="ARBA00023014"/>
    </source>
</evidence>
<evidence type="ECO:0000256" key="1">
    <source>
        <dbReference type="ARBA" id="ARBA00022691"/>
    </source>
</evidence>
<dbReference type="RefSeq" id="WP_207111119.1">
    <property type="nucleotide sequence ID" value="NZ_JAFLWD010000003.1"/>
</dbReference>
<dbReference type="Gene3D" id="3.20.20.70">
    <property type="entry name" value="Aldolase class I"/>
    <property type="match status" value="1"/>
</dbReference>
<evidence type="ECO:0000259" key="5">
    <source>
        <dbReference type="PROSITE" id="PS51918"/>
    </source>
</evidence>
<organism evidence="6 7">
    <name type="scientific">Candidatus Enterococcus ikei</name>
    <dbReference type="NCBI Taxonomy" id="2815326"/>
    <lineage>
        <taxon>Bacteria</taxon>
        <taxon>Bacillati</taxon>
        <taxon>Bacillota</taxon>
        <taxon>Bacilli</taxon>
        <taxon>Lactobacillales</taxon>
        <taxon>Enterococcaceae</taxon>
        <taxon>Enterococcus</taxon>
    </lineage>
</organism>
<keyword evidence="3" id="KW-0408">Iron</keyword>
<keyword evidence="2" id="KW-0479">Metal-binding</keyword>
<dbReference type="EMBL" id="JAFLWD010000003">
    <property type="protein sequence ID" value="MBO0439010.1"/>
    <property type="molecule type" value="Genomic_DNA"/>
</dbReference>
<proteinExistence type="predicted"/>
<accession>A0ABS3GW12</accession>
<dbReference type="SUPFAM" id="SSF102114">
    <property type="entry name" value="Radical SAM enzymes"/>
    <property type="match status" value="1"/>
</dbReference>
<dbReference type="SMART" id="SM00729">
    <property type="entry name" value="Elp3"/>
    <property type="match status" value="1"/>
</dbReference>
<protein>
    <submittedName>
        <fullName evidence="6">Radical SAM protein</fullName>
    </submittedName>
</protein>
<evidence type="ECO:0000256" key="3">
    <source>
        <dbReference type="ARBA" id="ARBA00023004"/>
    </source>
</evidence>
<dbReference type="InterPro" id="IPR013785">
    <property type="entry name" value="Aldolase_TIM"/>
</dbReference>
<dbReference type="InterPro" id="IPR006638">
    <property type="entry name" value="Elp3/MiaA/NifB-like_rSAM"/>
</dbReference>
<keyword evidence="4" id="KW-0411">Iron-sulfur</keyword>
<keyword evidence="7" id="KW-1185">Reference proteome</keyword>
<dbReference type="PROSITE" id="PS51918">
    <property type="entry name" value="RADICAL_SAM"/>
    <property type="match status" value="1"/>
</dbReference>
<feature type="domain" description="Radical SAM core" evidence="5">
    <location>
        <begin position="1"/>
        <end position="218"/>
    </location>
</feature>
<dbReference type="SFLD" id="SFLDS00029">
    <property type="entry name" value="Radical_SAM"/>
    <property type="match status" value="1"/>
</dbReference>
<dbReference type="PANTHER" id="PTHR11228">
    <property type="entry name" value="RADICAL SAM DOMAIN PROTEIN"/>
    <property type="match status" value="1"/>
</dbReference>
<comment type="caution">
    <text evidence="6">The sequence shown here is derived from an EMBL/GenBank/DDBJ whole genome shotgun (WGS) entry which is preliminary data.</text>
</comment>
<reference evidence="6 7" key="1">
    <citation type="submission" date="2021-03" db="EMBL/GenBank/DDBJ databases">
        <title>Enterococcal diversity collection.</title>
        <authorList>
            <person name="Gilmore M.S."/>
            <person name="Schwartzman J."/>
            <person name="Van Tyne D."/>
            <person name="Martin M."/>
            <person name="Earl A.M."/>
            <person name="Manson A.L."/>
            <person name="Straub T."/>
            <person name="Salamzade R."/>
            <person name="Saavedra J."/>
            <person name="Lebreton F."/>
            <person name="Prichula J."/>
            <person name="Schaufler K."/>
            <person name="Gaca A."/>
            <person name="Sgardioli B."/>
            <person name="Wagenaar J."/>
            <person name="Strong T."/>
        </authorList>
    </citation>
    <scope>NUCLEOTIDE SEQUENCE [LARGE SCALE GENOMIC DNA]</scope>
    <source>
        <strain evidence="6 7">DIV0869a</strain>
    </source>
</reference>
<dbReference type="Pfam" id="PF04055">
    <property type="entry name" value="Radical_SAM"/>
    <property type="match status" value="1"/>
</dbReference>
<dbReference type="Proteomes" id="UP000664632">
    <property type="component" value="Unassembled WGS sequence"/>
</dbReference>
<dbReference type="InterPro" id="IPR050377">
    <property type="entry name" value="Radical_SAM_PqqE_MftC-like"/>
</dbReference>
<evidence type="ECO:0000313" key="6">
    <source>
        <dbReference type="EMBL" id="MBO0439010.1"/>
    </source>
</evidence>
<name>A0ABS3GW12_9ENTE</name>
<dbReference type="SFLD" id="SFLDG01067">
    <property type="entry name" value="SPASM/twitch_domain_containing"/>
    <property type="match status" value="1"/>
</dbReference>
<evidence type="ECO:0000313" key="7">
    <source>
        <dbReference type="Proteomes" id="UP000664632"/>
    </source>
</evidence>
<dbReference type="InterPro" id="IPR058240">
    <property type="entry name" value="rSAM_sf"/>
</dbReference>